<feature type="region of interest" description="Disordered" evidence="1">
    <location>
        <begin position="1"/>
        <end position="25"/>
    </location>
</feature>
<accession>A0A0C9UK12</accession>
<evidence type="ECO:0000256" key="1">
    <source>
        <dbReference type="SAM" id="MobiDB-lite"/>
    </source>
</evidence>
<feature type="compositionally biased region" description="Basic and acidic residues" evidence="1">
    <location>
        <begin position="10"/>
        <end position="25"/>
    </location>
</feature>
<proteinExistence type="predicted"/>
<evidence type="ECO:0000313" key="3">
    <source>
        <dbReference type="Proteomes" id="UP000054279"/>
    </source>
</evidence>
<keyword evidence="3" id="KW-1185">Reference proteome</keyword>
<dbReference type="Proteomes" id="UP000054279">
    <property type="component" value="Unassembled WGS sequence"/>
</dbReference>
<dbReference type="AlphaFoldDB" id="A0A0C9UK12"/>
<dbReference type="EMBL" id="KN837287">
    <property type="protein sequence ID" value="KIJ29227.1"/>
    <property type="molecule type" value="Genomic_DNA"/>
</dbReference>
<name>A0A0C9UK12_SPHS4</name>
<evidence type="ECO:0000313" key="2">
    <source>
        <dbReference type="EMBL" id="KIJ29227.1"/>
    </source>
</evidence>
<reference evidence="2 3" key="1">
    <citation type="submission" date="2014-06" db="EMBL/GenBank/DDBJ databases">
        <title>Evolutionary Origins and Diversification of the Mycorrhizal Mutualists.</title>
        <authorList>
            <consortium name="DOE Joint Genome Institute"/>
            <consortium name="Mycorrhizal Genomics Consortium"/>
            <person name="Kohler A."/>
            <person name="Kuo A."/>
            <person name="Nagy L.G."/>
            <person name="Floudas D."/>
            <person name="Copeland A."/>
            <person name="Barry K.W."/>
            <person name="Cichocki N."/>
            <person name="Veneault-Fourrey C."/>
            <person name="LaButti K."/>
            <person name="Lindquist E.A."/>
            <person name="Lipzen A."/>
            <person name="Lundell T."/>
            <person name="Morin E."/>
            <person name="Murat C."/>
            <person name="Riley R."/>
            <person name="Ohm R."/>
            <person name="Sun H."/>
            <person name="Tunlid A."/>
            <person name="Henrissat B."/>
            <person name="Grigoriev I.V."/>
            <person name="Hibbett D.S."/>
            <person name="Martin F."/>
        </authorList>
    </citation>
    <scope>NUCLEOTIDE SEQUENCE [LARGE SCALE GENOMIC DNA]</scope>
    <source>
        <strain evidence="2 3">SS14</strain>
    </source>
</reference>
<protein>
    <submittedName>
        <fullName evidence="2">Uncharacterized protein</fullName>
    </submittedName>
</protein>
<gene>
    <name evidence="2" type="ORF">M422DRAFT_269410</name>
</gene>
<dbReference type="HOGENOM" id="CLU_1518783_0_0_1"/>
<organism evidence="2 3">
    <name type="scientific">Sphaerobolus stellatus (strain SS14)</name>
    <dbReference type="NCBI Taxonomy" id="990650"/>
    <lineage>
        <taxon>Eukaryota</taxon>
        <taxon>Fungi</taxon>
        <taxon>Dikarya</taxon>
        <taxon>Basidiomycota</taxon>
        <taxon>Agaricomycotina</taxon>
        <taxon>Agaricomycetes</taxon>
        <taxon>Phallomycetidae</taxon>
        <taxon>Geastrales</taxon>
        <taxon>Sphaerobolaceae</taxon>
        <taxon>Sphaerobolus</taxon>
    </lineage>
</organism>
<sequence length="177" mass="20009">MVHKMRRPRNGKDIEMRSSRDIVDPSAKEGRDLFINISSYKVPPCQLVHESQAQIGPRPIAGPLPISRPRRRKQAEQARVKTITVQTHDAQSRPRPNPHLLRVAVMLGRAIWTFKGLRDGEIDVRRYLESLDFMDGFEEGDGQGSGAVERAHDVQVVMAESTGNSRRWELAQAYGCL</sequence>